<proteinExistence type="inferred from homology"/>
<dbReference type="Proteomes" id="UP000007801">
    <property type="component" value="Unassembled WGS sequence"/>
</dbReference>
<feature type="domain" description="Serpin" evidence="7">
    <location>
        <begin position="91"/>
        <end position="450"/>
    </location>
</feature>
<evidence type="ECO:0000313" key="8">
    <source>
        <dbReference type="EMBL" id="EDV35895.1"/>
    </source>
</evidence>
<dbReference type="AlphaFoldDB" id="B3MI50"/>
<dbReference type="CDD" id="cd19954">
    <property type="entry name" value="serpin42Dd-like_insects"/>
    <property type="match status" value="1"/>
</dbReference>
<evidence type="ECO:0000256" key="4">
    <source>
        <dbReference type="RuleBase" id="RU000411"/>
    </source>
</evidence>
<keyword evidence="6" id="KW-0732">Signal</keyword>
<dbReference type="InterPro" id="IPR023796">
    <property type="entry name" value="Serpin_dom"/>
</dbReference>
<keyword evidence="9" id="KW-1185">Reference proteome</keyword>
<dbReference type="PhylomeDB" id="B3MI50"/>
<dbReference type="PANTHER" id="PTHR11461">
    <property type="entry name" value="SERINE PROTEASE INHIBITOR, SERPIN"/>
    <property type="match status" value="1"/>
</dbReference>
<dbReference type="SMART" id="SM00093">
    <property type="entry name" value="SERPIN"/>
    <property type="match status" value="1"/>
</dbReference>
<comment type="similarity">
    <text evidence="1 4">Belongs to the serpin family.</text>
</comment>
<dbReference type="SUPFAM" id="SSF56574">
    <property type="entry name" value="Serpins"/>
    <property type="match status" value="1"/>
</dbReference>
<feature type="chain" id="PRO_5002793313" description="Serpin domain-containing protein" evidence="6">
    <location>
        <begin position="19"/>
        <end position="472"/>
    </location>
</feature>
<dbReference type="Gene3D" id="2.30.39.10">
    <property type="entry name" value="Alpha-1-antitrypsin, domain 1"/>
    <property type="match status" value="1"/>
</dbReference>
<dbReference type="SMR" id="B3MI50"/>
<dbReference type="OMA" id="FSKNAMA"/>
<dbReference type="EMBL" id="CH902619">
    <property type="protein sequence ID" value="EDV35895.1"/>
    <property type="molecule type" value="Genomic_DNA"/>
</dbReference>
<reference evidence="8 9" key="1">
    <citation type="journal article" date="2007" name="Nature">
        <title>Evolution of genes and genomes on the Drosophila phylogeny.</title>
        <authorList>
            <consortium name="Drosophila 12 Genomes Consortium"/>
            <person name="Clark A.G."/>
            <person name="Eisen M.B."/>
            <person name="Smith D.R."/>
            <person name="Bergman C.M."/>
            <person name="Oliver B."/>
            <person name="Markow T.A."/>
            <person name="Kaufman T.C."/>
            <person name="Kellis M."/>
            <person name="Gelbart W."/>
            <person name="Iyer V.N."/>
            <person name="Pollard D.A."/>
            <person name="Sackton T.B."/>
            <person name="Larracuente A.M."/>
            <person name="Singh N.D."/>
            <person name="Abad J.P."/>
            <person name="Abt D.N."/>
            <person name="Adryan B."/>
            <person name="Aguade M."/>
            <person name="Akashi H."/>
            <person name="Anderson W.W."/>
            <person name="Aquadro C.F."/>
            <person name="Ardell D.H."/>
            <person name="Arguello R."/>
            <person name="Artieri C.G."/>
            <person name="Barbash D.A."/>
            <person name="Barker D."/>
            <person name="Barsanti P."/>
            <person name="Batterham P."/>
            <person name="Batzoglou S."/>
            <person name="Begun D."/>
            <person name="Bhutkar A."/>
            <person name="Blanco E."/>
            <person name="Bosak S.A."/>
            <person name="Bradley R.K."/>
            <person name="Brand A.D."/>
            <person name="Brent M.R."/>
            <person name="Brooks A.N."/>
            <person name="Brown R.H."/>
            <person name="Butlin R.K."/>
            <person name="Caggese C."/>
            <person name="Calvi B.R."/>
            <person name="Bernardo de Carvalho A."/>
            <person name="Caspi A."/>
            <person name="Castrezana S."/>
            <person name="Celniker S.E."/>
            <person name="Chang J.L."/>
            <person name="Chapple C."/>
            <person name="Chatterji S."/>
            <person name="Chinwalla A."/>
            <person name="Civetta A."/>
            <person name="Clifton S.W."/>
            <person name="Comeron J.M."/>
            <person name="Costello J.C."/>
            <person name="Coyne J.A."/>
            <person name="Daub J."/>
            <person name="David R.G."/>
            <person name="Delcher A.L."/>
            <person name="Delehaunty K."/>
            <person name="Do C.B."/>
            <person name="Ebling H."/>
            <person name="Edwards K."/>
            <person name="Eickbush T."/>
            <person name="Evans J.D."/>
            <person name="Filipski A."/>
            <person name="Findeiss S."/>
            <person name="Freyhult E."/>
            <person name="Fulton L."/>
            <person name="Fulton R."/>
            <person name="Garcia A.C."/>
            <person name="Gardiner A."/>
            <person name="Garfield D.A."/>
            <person name="Garvin B.E."/>
            <person name="Gibson G."/>
            <person name="Gilbert D."/>
            <person name="Gnerre S."/>
            <person name="Godfrey J."/>
            <person name="Good R."/>
            <person name="Gotea V."/>
            <person name="Gravely B."/>
            <person name="Greenberg A.J."/>
            <person name="Griffiths-Jones S."/>
            <person name="Gross S."/>
            <person name="Guigo R."/>
            <person name="Gustafson E.A."/>
            <person name="Haerty W."/>
            <person name="Hahn M.W."/>
            <person name="Halligan D.L."/>
            <person name="Halpern A.L."/>
            <person name="Halter G.M."/>
            <person name="Han M.V."/>
            <person name="Heger A."/>
            <person name="Hillier L."/>
            <person name="Hinrichs A.S."/>
            <person name="Holmes I."/>
            <person name="Hoskins R.A."/>
            <person name="Hubisz M.J."/>
            <person name="Hultmark D."/>
            <person name="Huntley M.A."/>
            <person name="Jaffe D.B."/>
            <person name="Jagadeeshan S."/>
            <person name="Jeck W.R."/>
            <person name="Johnson J."/>
            <person name="Jones C.D."/>
            <person name="Jordan W.C."/>
            <person name="Karpen G.H."/>
            <person name="Kataoka E."/>
            <person name="Keightley P.D."/>
            <person name="Kheradpour P."/>
            <person name="Kirkness E.F."/>
            <person name="Koerich L.B."/>
            <person name="Kristiansen K."/>
            <person name="Kudrna D."/>
            <person name="Kulathinal R.J."/>
            <person name="Kumar S."/>
            <person name="Kwok R."/>
            <person name="Lander E."/>
            <person name="Langley C.H."/>
            <person name="Lapoint R."/>
            <person name="Lazzaro B.P."/>
            <person name="Lee S.J."/>
            <person name="Levesque L."/>
            <person name="Li R."/>
            <person name="Lin C.F."/>
            <person name="Lin M.F."/>
            <person name="Lindblad-Toh K."/>
            <person name="Llopart A."/>
            <person name="Long M."/>
            <person name="Low L."/>
            <person name="Lozovsky E."/>
            <person name="Lu J."/>
            <person name="Luo M."/>
            <person name="Machado C.A."/>
            <person name="Makalowski W."/>
            <person name="Marzo M."/>
            <person name="Matsuda M."/>
            <person name="Matzkin L."/>
            <person name="McAllister B."/>
            <person name="McBride C.S."/>
            <person name="McKernan B."/>
            <person name="McKernan K."/>
            <person name="Mendez-Lago M."/>
            <person name="Minx P."/>
            <person name="Mollenhauer M.U."/>
            <person name="Montooth K."/>
            <person name="Mount S.M."/>
            <person name="Mu X."/>
            <person name="Myers E."/>
            <person name="Negre B."/>
            <person name="Newfeld S."/>
            <person name="Nielsen R."/>
            <person name="Noor M.A."/>
            <person name="O'Grady P."/>
            <person name="Pachter L."/>
            <person name="Papaceit M."/>
            <person name="Parisi M.J."/>
            <person name="Parisi M."/>
            <person name="Parts L."/>
            <person name="Pedersen J.S."/>
            <person name="Pesole G."/>
            <person name="Phillippy A.M."/>
            <person name="Ponting C.P."/>
            <person name="Pop M."/>
            <person name="Porcelli D."/>
            <person name="Powell J.R."/>
            <person name="Prohaska S."/>
            <person name="Pruitt K."/>
            <person name="Puig M."/>
            <person name="Quesneville H."/>
            <person name="Ram K.R."/>
            <person name="Rand D."/>
            <person name="Rasmussen M.D."/>
            <person name="Reed L.K."/>
            <person name="Reenan R."/>
            <person name="Reily A."/>
            <person name="Remington K.A."/>
            <person name="Rieger T.T."/>
            <person name="Ritchie M.G."/>
            <person name="Robin C."/>
            <person name="Rogers Y.H."/>
            <person name="Rohde C."/>
            <person name="Rozas J."/>
            <person name="Rubenfield M.J."/>
            <person name="Ruiz A."/>
            <person name="Russo S."/>
            <person name="Salzberg S.L."/>
            <person name="Sanchez-Gracia A."/>
            <person name="Saranga D.J."/>
            <person name="Sato H."/>
            <person name="Schaeffer S.W."/>
            <person name="Schatz M.C."/>
            <person name="Schlenke T."/>
            <person name="Schwartz R."/>
            <person name="Segarra C."/>
            <person name="Singh R.S."/>
            <person name="Sirot L."/>
            <person name="Sirota M."/>
            <person name="Sisneros N.B."/>
            <person name="Smith C.D."/>
            <person name="Smith T.F."/>
            <person name="Spieth J."/>
            <person name="Stage D.E."/>
            <person name="Stark A."/>
            <person name="Stephan W."/>
            <person name="Strausberg R.L."/>
            <person name="Strempel S."/>
            <person name="Sturgill D."/>
            <person name="Sutton G."/>
            <person name="Sutton G.G."/>
            <person name="Tao W."/>
            <person name="Teichmann S."/>
            <person name="Tobari Y.N."/>
            <person name="Tomimura Y."/>
            <person name="Tsolas J.M."/>
            <person name="Valente V.L."/>
            <person name="Venter E."/>
            <person name="Venter J.C."/>
            <person name="Vicario S."/>
            <person name="Vieira F.G."/>
            <person name="Vilella A.J."/>
            <person name="Villasante A."/>
            <person name="Walenz B."/>
            <person name="Wang J."/>
            <person name="Wasserman M."/>
            <person name="Watts T."/>
            <person name="Wilson D."/>
            <person name="Wilson R.K."/>
            <person name="Wing R.A."/>
            <person name="Wolfner M.F."/>
            <person name="Wong A."/>
            <person name="Wong G.K."/>
            <person name="Wu C.I."/>
            <person name="Wu G."/>
            <person name="Yamamoto D."/>
            <person name="Yang H.P."/>
            <person name="Yang S.P."/>
            <person name="Yorke J.A."/>
            <person name="Yoshida K."/>
            <person name="Zdobnov E."/>
            <person name="Zhang P."/>
            <person name="Zhang Y."/>
            <person name="Zimin A.V."/>
            <person name="Baldwin J."/>
            <person name="Abdouelleil A."/>
            <person name="Abdulkadir J."/>
            <person name="Abebe A."/>
            <person name="Abera B."/>
            <person name="Abreu J."/>
            <person name="Acer S.C."/>
            <person name="Aftuck L."/>
            <person name="Alexander A."/>
            <person name="An P."/>
            <person name="Anderson E."/>
            <person name="Anderson S."/>
            <person name="Arachi H."/>
            <person name="Azer M."/>
            <person name="Bachantsang P."/>
            <person name="Barry A."/>
            <person name="Bayul T."/>
            <person name="Berlin A."/>
            <person name="Bessette D."/>
            <person name="Bloom T."/>
            <person name="Blye J."/>
            <person name="Boguslavskiy L."/>
            <person name="Bonnet C."/>
            <person name="Boukhgalter B."/>
            <person name="Bourzgui I."/>
            <person name="Brown A."/>
            <person name="Cahill P."/>
            <person name="Channer S."/>
            <person name="Cheshatsang Y."/>
            <person name="Chuda L."/>
            <person name="Citroen M."/>
            <person name="Collymore A."/>
            <person name="Cooke P."/>
            <person name="Costello M."/>
            <person name="D'Aco K."/>
            <person name="Daza R."/>
            <person name="De Haan G."/>
            <person name="DeGray S."/>
            <person name="DeMaso C."/>
            <person name="Dhargay N."/>
            <person name="Dooley K."/>
            <person name="Dooley E."/>
            <person name="Doricent M."/>
            <person name="Dorje P."/>
            <person name="Dorjee K."/>
            <person name="Dupes A."/>
            <person name="Elong R."/>
            <person name="Falk J."/>
            <person name="Farina A."/>
            <person name="Faro S."/>
            <person name="Ferguson D."/>
            <person name="Fisher S."/>
            <person name="Foley C.D."/>
            <person name="Franke A."/>
            <person name="Friedrich D."/>
            <person name="Gadbois L."/>
            <person name="Gearin G."/>
            <person name="Gearin C.R."/>
            <person name="Giannoukos G."/>
            <person name="Goode T."/>
            <person name="Graham J."/>
            <person name="Grandbois E."/>
            <person name="Grewal S."/>
            <person name="Gyaltsen K."/>
            <person name="Hafez N."/>
            <person name="Hagos B."/>
            <person name="Hall J."/>
            <person name="Henson C."/>
            <person name="Hollinger A."/>
            <person name="Honan T."/>
            <person name="Huard M.D."/>
            <person name="Hughes L."/>
            <person name="Hurhula B."/>
            <person name="Husby M.E."/>
            <person name="Kamat A."/>
            <person name="Kanga B."/>
            <person name="Kashin S."/>
            <person name="Khazanovich D."/>
            <person name="Kisner P."/>
            <person name="Lance K."/>
            <person name="Lara M."/>
            <person name="Lee W."/>
            <person name="Lennon N."/>
            <person name="Letendre F."/>
            <person name="LeVine R."/>
            <person name="Lipovsky A."/>
            <person name="Liu X."/>
            <person name="Liu J."/>
            <person name="Liu S."/>
            <person name="Lokyitsang T."/>
            <person name="Lokyitsang Y."/>
            <person name="Lubonja R."/>
            <person name="Lui A."/>
            <person name="MacDonald P."/>
            <person name="Magnisalis V."/>
            <person name="Maru K."/>
            <person name="Matthews C."/>
            <person name="McCusker W."/>
            <person name="McDonough S."/>
            <person name="Mehta T."/>
            <person name="Meldrim J."/>
            <person name="Meneus L."/>
            <person name="Mihai O."/>
            <person name="Mihalev A."/>
            <person name="Mihova T."/>
            <person name="Mittelman R."/>
            <person name="Mlenga V."/>
            <person name="Montmayeur A."/>
            <person name="Mulrain L."/>
            <person name="Navidi A."/>
            <person name="Naylor J."/>
            <person name="Negash T."/>
            <person name="Nguyen T."/>
            <person name="Nguyen N."/>
            <person name="Nicol R."/>
            <person name="Norbu C."/>
            <person name="Norbu N."/>
            <person name="Novod N."/>
            <person name="O'Neill B."/>
            <person name="Osman S."/>
            <person name="Markiewicz E."/>
            <person name="Oyono O.L."/>
            <person name="Patti C."/>
            <person name="Phunkhang P."/>
            <person name="Pierre F."/>
            <person name="Priest M."/>
            <person name="Raghuraman S."/>
            <person name="Rege F."/>
            <person name="Reyes R."/>
            <person name="Rise C."/>
            <person name="Rogov P."/>
            <person name="Ross K."/>
            <person name="Ryan E."/>
            <person name="Settipalli S."/>
            <person name="Shea T."/>
            <person name="Sherpa N."/>
            <person name="Shi L."/>
            <person name="Shih D."/>
            <person name="Sparrow T."/>
            <person name="Spaulding J."/>
            <person name="Stalker J."/>
            <person name="Stange-Thomann N."/>
            <person name="Stavropoulos S."/>
            <person name="Stone C."/>
            <person name="Strader C."/>
            <person name="Tesfaye S."/>
            <person name="Thomson T."/>
            <person name="Thoulutsang Y."/>
            <person name="Thoulutsang D."/>
            <person name="Topham K."/>
            <person name="Topping I."/>
            <person name="Tsamla T."/>
            <person name="Vassiliev H."/>
            <person name="Vo A."/>
            <person name="Wangchuk T."/>
            <person name="Wangdi T."/>
            <person name="Weiand M."/>
            <person name="Wilkinson J."/>
            <person name="Wilson A."/>
            <person name="Yadav S."/>
            <person name="Young G."/>
            <person name="Yu Q."/>
            <person name="Zembek L."/>
            <person name="Zhong D."/>
            <person name="Zimmer A."/>
            <person name="Zwirko Z."/>
            <person name="Jaffe D.B."/>
            <person name="Alvarez P."/>
            <person name="Brockman W."/>
            <person name="Butler J."/>
            <person name="Chin C."/>
            <person name="Gnerre S."/>
            <person name="Grabherr M."/>
            <person name="Kleber M."/>
            <person name="Mauceli E."/>
            <person name="MacCallum I."/>
        </authorList>
    </citation>
    <scope>NUCLEOTIDE SEQUENCE [LARGE SCALE GENOMIC DNA]</scope>
    <source>
        <strain evidence="9">Tucson 14024-0371.13</strain>
    </source>
</reference>
<keyword evidence="3" id="KW-0722">Serine protease inhibitor</keyword>
<gene>
    <name evidence="8" type="primary">Dana\GF12243</name>
    <name evidence="8" type="synonym">dana_GLEANR_12249</name>
    <name evidence="8" type="ORF">GF12243</name>
</gene>
<evidence type="ECO:0000256" key="3">
    <source>
        <dbReference type="ARBA" id="ARBA00022900"/>
    </source>
</evidence>
<dbReference type="FunCoup" id="B3MI50">
    <property type="interactions" value="82"/>
</dbReference>
<dbReference type="GO" id="GO:0160035">
    <property type="term" value="P:negative regulation of Toll receptor ligand protein activation cascade"/>
    <property type="evidence" value="ECO:0007669"/>
    <property type="project" value="EnsemblMetazoa"/>
</dbReference>
<dbReference type="InterPro" id="IPR036186">
    <property type="entry name" value="Serpin_sf"/>
</dbReference>
<evidence type="ECO:0000256" key="2">
    <source>
        <dbReference type="ARBA" id="ARBA00022690"/>
    </source>
</evidence>
<feature type="signal peptide" evidence="6">
    <location>
        <begin position="1"/>
        <end position="18"/>
    </location>
</feature>
<dbReference type="OrthoDB" id="671595at2759"/>
<dbReference type="KEGG" id="dan:6495097"/>
<evidence type="ECO:0000256" key="5">
    <source>
        <dbReference type="SAM" id="MobiDB-lite"/>
    </source>
</evidence>
<dbReference type="Pfam" id="PF00079">
    <property type="entry name" value="Serpin"/>
    <property type="match status" value="1"/>
</dbReference>
<accession>B3MI50</accession>
<dbReference type="PANTHER" id="PTHR11461:SF211">
    <property type="entry name" value="GH10112P-RELATED"/>
    <property type="match status" value="1"/>
</dbReference>
<protein>
    <recommendedName>
        <fullName evidence="7">Serpin domain-containing protein</fullName>
    </recommendedName>
</protein>
<feature type="region of interest" description="Disordered" evidence="5">
    <location>
        <begin position="452"/>
        <end position="472"/>
    </location>
</feature>
<evidence type="ECO:0000256" key="1">
    <source>
        <dbReference type="ARBA" id="ARBA00009500"/>
    </source>
</evidence>
<dbReference type="GO" id="GO:0005615">
    <property type="term" value="C:extracellular space"/>
    <property type="evidence" value="ECO:0007669"/>
    <property type="project" value="EnsemblMetazoa"/>
</dbReference>
<dbReference type="GO" id="GO:0045824">
    <property type="term" value="P:negative regulation of innate immune response"/>
    <property type="evidence" value="ECO:0007669"/>
    <property type="project" value="EnsemblMetazoa"/>
</dbReference>
<dbReference type="STRING" id="7217.B3MI50"/>
<dbReference type="InterPro" id="IPR042178">
    <property type="entry name" value="Serpin_sf_1"/>
</dbReference>
<keyword evidence="2" id="KW-0646">Protease inhibitor</keyword>
<dbReference type="InterPro" id="IPR023795">
    <property type="entry name" value="Serpin_CS"/>
</dbReference>
<dbReference type="InterPro" id="IPR042185">
    <property type="entry name" value="Serpin_sf_2"/>
</dbReference>
<dbReference type="GO" id="GO:0004867">
    <property type="term" value="F:serine-type endopeptidase inhibitor activity"/>
    <property type="evidence" value="ECO:0007669"/>
    <property type="project" value="UniProtKB-KW"/>
</dbReference>
<evidence type="ECO:0000313" key="9">
    <source>
        <dbReference type="Proteomes" id="UP000007801"/>
    </source>
</evidence>
<evidence type="ECO:0000256" key="6">
    <source>
        <dbReference type="SAM" id="SignalP"/>
    </source>
</evidence>
<organism evidence="8 9">
    <name type="scientific">Drosophila ananassae</name>
    <name type="common">Fruit fly</name>
    <dbReference type="NCBI Taxonomy" id="7217"/>
    <lineage>
        <taxon>Eukaryota</taxon>
        <taxon>Metazoa</taxon>
        <taxon>Ecdysozoa</taxon>
        <taxon>Arthropoda</taxon>
        <taxon>Hexapoda</taxon>
        <taxon>Insecta</taxon>
        <taxon>Pterygota</taxon>
        <taxon>Neoptera</taxon>
        <taxon>Endopterygota</taxon>
        <taxon>Diptera</taxon>
        <taxon>Brachycera</taxon>
        <taxon>Muscomorpha</taxon>
        <taxon>Ephydroidea</taxon>
        <taxon>Drosophilidae</taxon>
        <taxon>Drosophila</taxon>
        <taxon>Sophophora</taxon>
    </lineage>
</organism>
<sequence length="472" mass="52300">MASKCMILLALLVPLLNAQTFNQPGYPGFGLGARFGGGQVVPQQDLQAQEDIRVPSAPRQRNGGQSRNPAPTAPTRAPVIPKTSFMDRFSSKLYAKIAPAQAGSNFVYSPVSVHSILALIYGTSFGKTRRELKSAGEFVDDQIDVAMIFEKLIKFRSDLGNVELKMATKLYHNQLKGGAYPGFPEFSQFYFNTADEAVDMTRAKDTSEKINFWVSDSTDGKIRNLAAPSDITEQTEALLVNAIYFKGRWENEFATMDTQPSNFKHSDGRISSVAMMYNDDVYSLADIPELGASALGLNYRDSNISMLILLPKQVNGLRALEAQLADPQFDLNRIAARLQRQNVLVRLPKFRIEFDQDMTQPLKQMDVQEMFGPKSQIKTMLNDRVRVEKILQKAFIDVNEAGTEAAAASYAKFVPLSLPAKSPEFTADHPFVFAIRTPTSVLFIGHVEHPTPLTASPEGAGRGRQRSFSSRQ</sequence>
<evidence type="ECO:0000259" key="7">
    <source>
        <dbReference type="SMART" id="SM00093"/>
    </source>
</evidence>
<dbReference type="InParanoid" id="B3MI50"/>
<dbReference type="PROSITE" id="PS00284">
    <property type="entry name" value="SERPIN"/>
    <property type="match status" value="1"/>
</dbReference>
<name>B3MI50_DROAN</name>
<dbReference type="eggNOG" id="KOG2392">
    <property type="taxonomic scope" value="Eukaryota"/>
</dbReference>
<dbReference type="HOGENOM" id="CLU_023330_0_1_1"/>
<dbReference type="InterPro" id="IPR000215">
    <property type="entry name" value="Serpin_fam"/>
</dbReference>
<dbReference type="GO" id="GO:0045861">
    <property type="term" value="P:negative regulation of proteolysis"/>
    <property type="evidence" value="ECO:0007669"/>
    <property type="project" value="EnsemblMetazoa"/>
</dbReference>
<dbReference type="Gene3D" id="3.30.497.10">
    <property type="entry name" value="Antithrombin, subunit I, domain 2"/>
    <property type="match status" value="1"/>
</dbReference>
<dbReference type="GeneID" id="6495097"/>
<dbReference type="MEROPS" id="I04.040"/>
<feature type="region of interest" description="Disordered" evidence="5">
    <location>
        <begin position="53"/>
        <end position="77"/>
    </location>
</feature>